<keyword evidence="3" id="KW-1185">Reference proteome</keyword>
<dbReference type="InterPro" id="IPR050266">
    <property type="entry name" value="AB_hydrolase_sf"/>
</dbReference>
<dbReference type="SUPFAM" id="SSF53474">
    <property type="entry name" value="alpha/beta-Hydrolases"/>
    <property type="match status" value="1"/>
</dbReference>
<dbReference type="InterPro" id="IPR000073">
    <property type="entry name" value="AB_hydrolase_1"/>
</dbReference>
<name>A0ABY5C5X1_9LACO</name>
<protein>
    <submittedName>
        <fullName evidence="2">Alpha/beta hydrolase</fullName>
    </submittedName>
</protein>
<gene>
    <name evidence="2" type="ORF">M8332_00935</name>
</gene>
<dbReference type="EMBL" id="CP097478">
    <property type="protein sequence ID" value="USS93464.1"/>
    <property type="molecule type" value="Genomic_DNA"/>
</dbReference>
<dbReference type="RefSeq" id="WP_252780309.1">
    <property type="nucleotide sequence ID" value="NZ_CP097478.1"/>
</dbReference>
<evidence type="ECO:0000313" key="3">
    <source>
        <dbReference type="Proteomes" id="UP001057532"/>
    </source>
</evidence>
<dbReference type="PANTHER" id="PTHR43798">
    <property type="entry name" value="MONOACYLGLYCEROL LIPASE"/>
    <property type="match status" value="1"/>
</dbReference>
<organism evidence="2 3">
    <name type="scientific">Fructilactobacillus ixorae</name>
    <dbReference type="NCBI Taxonomy" id="1750535"/>
    <lineage>
        <taxon>Bacteria</taxon>
        <taxon>Bacillati</taxon>
        <taxon>Bacillota</taxon>
        <taxon>Bacilli</taxon>
        <taxon>Lactobacillales</taxon>
        <taxon>Lactobacillaceae</taxon>
        <taxon>Fructilactobacillus</taxon>
    </lineage>
</organism>
<keyword evidence="2" id="KW-0378">Hydrolase</keyword>
<evidence type="ECO:0000313" key="2">
    <source>
        <dbReference type="EMBL" id="USS93464.1"/>
    </source>
</evidence>
<evidence type="ECO:0000259" key="1">
    <source>
        <dbReference type="Pfam" id="PF12697"/>
    </source>
</evidence>
<dbReference type="Gene3D" id="3.40.50.1820">
    <property type="entry name" value="alpha/beta hydrolase"/>
    <property type="match status" value="1"/>
</dbReference>
<accession>A0ABY5C5X1</accession>
<dbReference type="Pfam" id="PF12697">
    <property type="entry name" value="Abhydrolase_6"/>
    <property type="match status" value="1"/>
</dbReference>
<dbReference type="PANTHER" id="PTHR43798:SF6">
    <property type="entry name" value="HYDROLASE, PUTATIVE (AFU_ORTHOLOGUE AFUA_4G13070)-RELATED"/>
    <property type="match status" value="1"/>
</dbReference>
<dbReference type="GO" id="GO:0016787">
    <property type="term" value="F:hydrolase activity"/>
    <property type="evidence" value="ECO:0007669"/>
    <property type="project" value="UniProtKB-KW"/>
</dbReference>
<sequence length="260" mass="29539">MLKFTKIGTGMPIIFLHGYELDHTSLMQLTEPVFKKLLLGYQRIYIDLPGMGCSRELEFIDATTTLQELVQTLRWLKLSRFLVVGQSYGGYLATGLKKDFPHAMKAQLLVVPMVVPKLAERTLDNLDHPYVGPNPAQFTDDFKAVNVILNHLKFALYQLFIEKPLTYNQSVNLTKIMNSDLYALPNWLNAIEPVATTVLVGRYDNIVGHRDPVKLLTPKYPELEIKQYGNSGHNLMIDETDRFTADLVQFVKKYSEASAS</sequence>
<reference evidence="2" key="1">
    <citation type="submission" date="2022-05" db="EMBL/GenBank/DDBJ databases">
        <authorList>
            <person name="Oliphant S.A."/>
            <person name="Watson-Haigh N.S."/>
            <person name="Sumby K.M."/>
            <person name="Gardner J.M."/>
            <person name="Jiranek V."/>
        </authorList>
    </citation>
    <scope>NUCLEOTIDE SEQUENCE</scope>
    <source>
        <strain evidence="2">Ru20-1</strain>
    </source>
</reference>
<feature type="domain" description="AB hydrolase-1" evidence="1">
    <location>
        <begin position="13"/>
        <end position="243"/>
    </location>
</feature>
<proteinExistence type="predicted"/>
<dbReference type="InterPro" id="IPR029058">
    <property type="entry name" value="AB_hydrolase_fold"/>
</dbReference>
<dbReference type="Proteomes" id="UP001057532">
    <property type="component" value="Chromosome"/>
</dbReference>